<evidence type="ECO:0000313" key="2">
    <source>
        <dbReference type="EMBL" id="KAF6288500.1"/>
    </source>
</evidence>
<feature type="compositionally biased region" description="Low complexity" evidence="1">
    <location>
        <begin position="113"/>
        <end position="124"/>
    </location>
</feature>
<organism evidence="2 3">
    <name type="scientific">Rhinolophus ferrumequinum</name>
    <name type="common">Greater horseshoe bat</name>
    <dbReference type="NCBI Taxonomy" id="59479"/>
    <lineage>
        <taxon>Eukaryota</taxon>
        <taxon>Metazoa</taxon>
        <taxon>Chordata</taxon>
        <taxon>Craniata</taxon>
        <taxon>Vertebrata</taxon>
        <taxon>Euteleostomi</taxon>
        <taxon>Mammalia</taxon>
        <taxon>Eutheria</taxon>
        <taxon>Laurasiatheria</taxon>
        <taxon>Chiroptera</taxon>
        <taxon>Yinpterochiroptera</taxon>
        <taxon>Rhinolophoidea</taxon>
        <taxon>Rhinolophidae</taxon>
        <taxon>Rhinolophinae</taxon>
        <taxon>Rhinolophus</taxon>
    </lineage>
</organism>
<feature type="region of interest" description="Disordered" evidence="1">
    <location>
        <begin position="93"/>
        <end position="124"/>
    </location>
</feature>
<dbReference type="Proteomes" id="UP000585614">
    <property type="component" value="Unassembled WGS sequence"/>
</dbReference>
<dbReference type="AlphaFoldDB" id="A0A7J7SJH5"/>
<evidence type="ECO:0000313" key="3">
    <source>
        <dbReference type="Proteomes" id="UP000585614"/>
    </source>
</evidence>
<accession>A0A7J7SJH5</accession>
<evidence type="ECO:0000256" key="1">
    <source>
        <dbReference type="SAM" id="MobiDB-lite"/>
    </source>
</evidence>
<proteinExistence type="predicted"/>
<comment type="caution">
    <text evidence="2">The sequence shown here is derived from an EMBL/GenBank/DDBJ whole genome shotgun (WGS) entry which is preliminary data.</text>
</comment>
<gene>
    <name evidence="2" type="ORF">mRhiFer1_009204</name>
</gene>
<protein>
    <submittedName>
        <fullName evidence="2">Uncharacterized protein</fullName>
    </submittedName>
</protein>
<sequence>MSSSFSQVCGHWLPLSELHFTDEKMHCSLQGHSRRRTLTQRSLTLTHQLPPNAGGPSLGALGAQAWMCRARKHFVHKMTLSESLLLFLAQSRGASPSGVSRGRDAVGSGPGGQRSPSQQLLSRSGCLTPDRHNVLLPSCKASACVSSMS</sequence>
<dbReference type="EMBL" id="JACAGC010000022">
    <property type="protein sequence ID" value="KAF6288500.1"/>
    <property type="molecule type" value="Genomic_DNA"/>
</dbReference>
<name>A0A7J7SJH5_RHIFE</name>
<reference evidence="2 3" key="1">
    <citation type="journal article" date="2020" name="Nature">
        <title>Six reference-quality genomes reveal evolution of bat adaptations.</title>
        <authorList>
            <person name="Jebb D."/>
            <person name="Huang Z."/>
            <person name="Pippel M."/>
            <person name="Hughes G.M."/>
            <person name="Lavrichenko K."/>
            <person name="Devanna P."/>
            <person name="Winkler S."/>
            <person name="Jermiin L.S."/>
            <person name="Skirmuntt E.C."/>
            <person name="Katzourakis A."/>
            <person name="Burkitt-Gray L."/>
            <person name="Ray D.A."/>
            <person name="Sullivan K.A.M."/>
            <person name="Roscito J.G."/>
            <person name="Kirilenko B.M."/>
            <person name="Davalos L.M."/>
            <person name="Corthals A.P."/>
            <person name="Power M.L."/>
            <person name="Jones G."/>
            <person name="Ransome R.D."/>
            <person name="Dechmann D.K.N."/>
            <person name="Locatelli A.G."/>
            <person name="Puechmaille S.J."/>
            <person name="Fedrigo O."/>
            <person name="Jarvis E.D."/>
            <person name="Hiller M."/>
            <person name="Vernes S.C."/>
            <person name="Myers E.W."/>
            <person name="Teeling E.C."/>
        </authorList>
    </citation>
    <scope>NUCLEOTIDE SEQUENCE [LARGE SCALE GENOMIC DNA]</scope>
    <source>
        <strain evidence="2">MRhiFer1</strain>
        <tissue evidence="2">Lung</tissue>
    </source>
</reference>